<keyword evidence="1" id="KW-1133">Transmembrane helix</keyword>
<organism evidence="2 3">
    <name type="scientific">Cyanidiococcus yangmingshanensis</name>
    <dbReference type="NCBI Taxonomy" id="2690220"/>
    <lineage>
        <taxon>Eukaryota</taxon>
        <taxon>Rhodophyta</taxon>
        <taxon>Bangiophyceae</taxon>
        <taxon>Cyanidiales</taxon>
        <taxon>Cyanidiaceae</taxon>
        <taxon>Cyanidiococcus</taxon>
    </lineage>
</organism>
<keyword evidence="1" id="KW-0812">Transmembrane</keyword>
<accession>A0A7J7IEG6</accession>
<feature type="transmembrane region" description="Helical" evidence="1">
    <location>
        <begin position="217"/>
        <end position="235"/>
    </location>
</feature>
<name>A0A7J7IEG6_9RHOD</name>
<dbReference type="OrthoDB" id="10622157at2759"/>
<gene>
    <name evidence="2" type="ORF">F1559_001703</name>
</gene>
<evidence type="ECO:0000256" key="1">
    <source>
        <dbReference type="SAM" id="Phobius"/>
    </source>
</evidence>
<evidence type="ECO:0000313" key="3">
    <source>
        <dbReference type="Proteomes" id="UP000530660"/>
    </source>
</evidence>
<dbReference type="AlphaFoldDB" id="A0A7J7IEG6"/>
<evidence type="ECO:0000313" key="2">
    <source>
        <dbReference type="EMBL" id="KAF6001475.1"/>
    </source>
</evidence>
<dbReference type="Proteomes" id="UP000530660">
    <property type="component" value="Unassembled WGS sequence"/>
</dbReference>
<sequence length="256" mass="28541">MRPHVQSEQILAGARLVMFMLVKLAQALGVVLAYSDGTAAFLGMLLFLLRQQNSVMQPLLHWIPFRDPGRNQRLERALHHDLHDFVWSTLERMWMRSLLVWCVFVAFALELEFLAALCTCISVVVPVLPGPLFWCALFGLPQLMMRPAVSNAWRWGSSVAFIALSLIGQKLMTRYGAHNNETMASEGKTETVLPQPGGLLTLSALLGWRIFGGFRGALIASCCIFLALLLLHCTVDGLESNDGMKTESEKKLKLTE</sequence>
<dbReference type="EMBL" id="VWRR01000014">
    <property type="protein sequence ID" value="KAF6001475.1"/>
    <property type="molecule type" value="Genomic_DNA"/>
</dbReference>
<protein>
    <submittedName>
        <fullName evidence="2">Uncharacterized protein</fullName>
    </submittedName>
</protein>
<comment type="caution">
    <text evidence="2">The sequence shown here is derived from an EMBL/GenBank/DDBJ whole genome shotgun (WGS) entry which is preliminary data.</text>
</comment>
<keyword evidence="3" id="KW-1185">Reference proteome</keyword>
<reference evidence="2 3" key="1">
    <citation type="journal article" date="2020" name="J. Phycol.">
        <title>Comparative genome analysis reveals Cyanidiococcus gen. nov., a new extremophilic red algal genus sister to Cyanidioschyzon (Cyanidioschyzonaceae, Rhodophyta).</title>
        <authorList>
            <person name="Liu S.-L."/>
            <person name="Chiang Y.-R."/>
            <person name="Yoon H.S."/>
            <person name="Fu H.-Y."/>
        </authorList>
    </citation>
    <scope>NUCLEOTIDE SEQUENCE [LARGE SCALE GENOMIC DNA]</scope>
    <source>
        <strain evidence="2 3">THAL066</strain>
    </source>
</reference>
<feature type="transmembrane region" description="Helical" evidence="1">
    <location>
        <begin position="98"/>
        <end position="124"/>
    </location>
</feature>
<proteinExistence type="predicted"/>
<keyword evidence="1" id="KW-0472">Membrane</keyword>
<feature type="transmembrane region" description="Helical" evidence="1">
    <location>
        <begin position="24"/>
        <end position="49"/>
    </location>
</feature>